<evidence type="ECO:0000313" key="3">
    <source>
        <dbReference type="EMBL" id="KAK9712850.1"/>
    </source>
</evidence>
<accession>A0AAW1K4Q3</accession>
<comment type="caution">
    <text evidence="3">The sequence shown here is derived from an EMBL/GenBank/DDBJ whole genome shotgun (WGS) entry which is preliminary data.</text>
</comment>
<feature type="region of interest" description="Disordered" evidence="1">
    <location>
        <begin position="359"/>
        <end position="383"/>
    </location>
</feature>
<feature type="compositionally biased region" description="Polar residues" evidence="1">
    <location>
        <begin position="362"/>
        <end position="383"/>
    </location>
</feature>
<dbReference type="Proteomes" id="UP001458880">
    <property type="component" value="Unassembled WGS sequence"/>
</dbReference>
<feature type="domain" description="MGA conserved" evidence="2">
    <location>
        <begin position="732"/>
        <end position="778"/>
    </location>
</feature>
<gene>
    <name evidence="3" type="ORF">QE152_g24690</name>
</gene>
<dbReference type="EMBL" id="JASPKY010000256">
    <property type="protein sequence ID" value="KAK9712850.1"/>
    <property type="molecule type" value="Genomic_DNA"/>
</dbReference>
<proteinExistence type="predicted"/>
<dbReference type="Pfam" id="PF16059">
    <property type="entry name" value="MGA_dom"/>
    <property type="match status" value="1"/>
</dbReference>
<protein>
    <submittedName>
        <fullName evidence="3">MGA, conserved domain</fullName>
    </submittedName>
</protein>
<sequence length="952" mass="110775">MVLQLTIVYLLACNQFDNCYVKKSVIYKTRMDQIRLLLLTTGWSCDELIKNVQEYKLKLDEDTNQLNNLPTPNSDHSESITDNFEENNSHHRISFVEVENDHSYTSRKASTEDCQLQTKVDRSKIKPCNEIYIKKYFKTKNRKYVKRINFPRIFKNRYRLQRTYSLTDRKMLICKYKSKEFVRNEITHQLELLRSKKAFGISSDIRQPMTEQIVSKKRYSGSKNKDEGCCSKDGLVYEEACDISPSNYENPCSPEVEIGNVNEIEPEINKEDACIKPSKTNDITKIKGWKRKFTTLYKTKYSAHEHLSSKTQEISNENGILENKLQPEIRTDTKSAFASTNLDGFLHDSANLHISFEIPTLDSGNNDSTTTASNKPESQPIQNIASTSISPQLNGEDELLKVVKIDTLNLYRPRTLGQKRRIWKLKADNRLKRKIEDVAKPRTLAEKRRMLDNDTEIKVKSKVETNNGGSGTKYSYVLHRGKKLRIPTRTENGIIAYIKSHYGKRDYIYVPRKLRQNKMKPSIFATTPITATQVVRYRPGPLSKKTILQEYNKEWKTELKQLPKIYLQVTPQLNKPIAPYITHLLPQYDFELTHERISFALAALNFKNQSRTFTFPLSYANKQECLLLRRRINPSEEVPPEVVKTEDSKSVEDTVQDVIDKMLDYVEIKSISEEVLRDDVTEMMMREEKTNVGEQQNNVSKKRKTKQSKTNYELKRLNVKVIEVNLEDKEKDDDDCKKPFCRLGCLCKSLSTTSSLVSNHCGIPDCMFECKCNYEKKSKGAVNRLEVEAKKNLARVEKEFTQTVIQANNQTIVVGGCTNRQRRVTKLPKKYNDYIDDSDNNNDPVQTEADESDETRQEEVKLKHWKPVPCTVFMSKLNLDQVIPYCMVHNLYDCYCEFKSLYETKEEKEKDDKEKKSVEEPGNLKLTDKAYDIWFKDGSFNYDILEWDSFNR</sequence>
<keyword evidence="4" id="KW-1185">Reference proteome</keyword>
<evidence type="ECO:0000259" key="2">
    <source>
        <dbReference type="Pfam" id="PF16059"/>
    </source>
</evidence>
<evidence type="ECO:0000256" key="1">
    <source>
        <dbReference type="SAM" id="MobiDB-lite"/>
    </source>
</evidence>
<reference evidence="3 4" key="1">
    <citation type="journal article" date="2024" name="BMC Genomics">
        <title>De novo assembly and annotation of Popillia japonica's genome with initial clues to its potential as an invasive pest.</title>
        <authorList>
            <person name="Cucini C."/>
            <person name="Boschi S."/>
            <person name="Funari R."/>
            <person name="Cardaioli E."/>
            <person name="Iannotti N."/>
            <person name="Marturano G."/>
            <person name="Paoli F."/>
            <person name="Bruttini M."/>
            <person name="Carapelli A."/>
            <person name="Frati F."/>
            <person name="Nardi F."/>
        </authorList>
    </citation>
    <scope>NUCLEOTIDE SEQUENCE [LARGE SCALE GENOMIC DNA]</scope>
    <source>
        <strain evidence="3">DMR45628</strain>
    </source>
</reference>
<evidence type="ECO:0000313" key="4">
    <source>
        <dbReference type="Proteomes" id="UP001458880"/>
    </source>
</evidence>
<dbReference type="InterPro" id="IPR032060">
    <property type="entry name" value="MGA_dom"/>
</dbReference>
<organism evidence="3 4">
    <name type="scientific">Popillia japonica</name>
    <name type="common">Japanese beetle</name>
    <dbReference type="NCBI Taxonomy" id="7064"/>
    <lineage>
        <taxon>Eukaryota</taxon>
        <taxon>Metazoa</taxon>
        <taxon>Ecdysozoa</taxon>
        <taxon>Arthropoda</taxon>
        <taxon>Hexapoda</taxon>
        <taxon>Insecta</taxon>
        <taxon>Pterygota</taxon>
        <taxon>Neoptera</taxon>
        <taxon>Endopterygota</taxon>
        <taxon>Coleoptera</taxon>
        <taxon>Polyphaga</taxon>
        <taxon>Scarabaeiformia</taxon>
        <taxon>Scarabaeidae</taxon>
        <taxon>Rutelinae</taxon>
        <taxon>Popillia</taxon>
    </lineage>
</organism>
<dbReference type="AlphaFoldDB" id="A0AAW1K4Q3"/>
<feature type="region of interest" description="Disordered" evidence="1">
    <location>
        <begin position="831"/>
        <end position="858"/>
    </location>
</feature>
<name>A0AAW1K4Q3_POPJA</name>